<dbReference type="RefSeq" id="WP_162128955.1">
    <property type="nucleotide sequence ID" value="NZ_JAADZU010000182.1"/>
</dbReference>
<feature type="region of interest" description="Disordered" evidence="1">
    <location>
        <begin position="288"/>
        <end position="313"/>
    </location>
</feature>
<feature type="domain" description="DUF222" evidence="2">
    <location>
        <begin position="72"/>
        <end position="357"/>
    </location>
</feature>
<feature type="non-terminal residue" evidence="3">
    <location>
        <position position="371"/>
    </location>
</feature>
<name>A0A7K3LYW3_9ACTN</name>
<proteinExistence type="predicted"/>
<dbReference type="Pfam" id="PF02720">
    <property type="entry name" value="DUF222"/>
    <property type="match status" value="1"/>
</dbReference>
<reference evidence="3 4" key="1">
    <citation type="submission" date="2020-01" db="EMBL/GenBank/DDBJ databases">
        <title>Investigation of new actinobacteria for the biodesulphurisation of diesel fuel.</title>
        <authorList>
            <person name="Athi Narayanan S.M."/>
        </authorList>
    </citation>
    <scope>NUCLEOTIDE SEQUENCE [LARGE SCALE GENOMIC DNA]</scope>
    <source>
        <strain evidence="3 4">213E</strain>
    </source>
</reference>
<accession>A0A7K3LYW3</accession>
<dbReference type="AlphaFoldDB" id="A0A7K3LYW3"/>
<evidence type="ECO:0000256" key="1">
    <source>
        <dbReference type="SAM" id="MobiDB-lite"/>
    </source>
</evidence>
<evidence type="ECO:0000313" key="4">
    <source>
        <dbReference type="Proteomes" id="UP000466307"/>
    </source>
</evidence>
<sequence length="371" mass="40257">ELQPFTVPVAERYWGDEELDAGDLTEILAHCAATRATAWYRMLQAASLLYEDYEESHHRQMAEHTSGEMDSIEAFEAAVTAARCGEDPRARYGPDGLEQAIAHVGAVLCVPPAVAREVITLGDALRYRVPLTAATLAQGRIDEQRFRIVVARTRLVTPESIEQVDARIAEQIYARDQMSVKRFTTMVDKTVAVVDPDAVKRRRAHAKAERKVTVTQDRFVPGQSRITASLPDVDAALVDARLTAMAESVHAEDPRSLAQRRSDALIASSVHQQLRCLCPQCVAAAEVAVSEPTPRTDPDTSGDPDAGVDPAGSAGPAVGVVIHVIASQSTLDGDDDEPGFTDDGGVIDADTVRELAMQEFTRTTAITREMM</sequence>
<gene>
    <name evidence="3" type="ORF">GYA93_24465</name>
</gene>
<dbReference type="EMBL" id="JAADZU010000182">
    <property type="protein sequence ID" value="NDK92667.1"/>
    <property type="molecule type" value="Genomic_DNA"/>
</dbReference>
<protein>
    <submittedName>
        <fullName evidence="3">DUF222 domain-containing protein</fullName>
    </submittedName>
</protein>
<dbReference type="InterPro" id="IPR003870">
    <property type="entry name" value="DUF222"/>
</dbReference>
<keyword evidence="4" id="KW-1185">Reference proteome</keyword>
<comment type="caution">
    <text evidence="3">The sequence shown here is derived from an EMBL/GenBank/DDBJ whole genome shotgun (WGS) entry which is preliminary data.</text>
</comment>
<evidence type="ECO:0000313" key="3">
    <source>
        <dbReference type="EMBL" id="NDK92667.1"/>
    </source>
</evidence>
<evidence type="ECO:0000259" key="2">
    <source>
        <dbReference type="Pfam" id="PF02720"/>
    </source>
</evidence>
<dbReference type="Proteomes" id="UP000466307">
    <property type="component" value="Unassembled WGS sequence"/>
</dbReference>
<organism evidence="3 4">
    <name type="scientific">Gordonia desulfuricans</name>
    <dbReference type="NCBI Taxonomy" id="89051"/>
    <lineage>
        <taxon>Bacteria</taxon>
        <taxon>Bacillati</taxon>
        <taxon>Actinomycetota</taxon>
        <taxon>Actinomycetes</taxon>
        <taxon>Mycobacteriales</taxon>
        <taxon>Gordoniaceae</taxon>
        <taxon>Gordonia</taxon>
    </lineage>
</organism>
<feature type="non-terminal residue" evidence="3">
    <location>
        <position position="1"/>
    </location>
</feature>